<evidence type="ECO:0000256" key="6">
    <source>
        <dbReference type="ARBA" id="ARBA00022519"/>
    </source>
</evidence>
<comment type="similarity">
    <text evidence="3 10">Belongs to the GSP I family.</text>
</comment>
<dbReference type="RefSeq" id="WP_038244547.1">
    <property type="nucleotide sequence ID" value="NZ_CABIHR010000012.1"/>
</dbReference>
<proteinExistence type="inferred from homology"/>
<dbReference type="Pfam" id="PF07963">
    <property type="entry name" value="N_methyl"/>
    <property type="match status" value="1"/>
</dbReference>
<evidence type="ECO:0000256" key="5">
    <source>
        <dbReference type="ARBA" id="ARBA00022481"/>
    </source>
</evidence>
<evidence type="ECO:0000256" key="4">
    <source>
        <dbReference type="ARBA" id="ARBA00022475"/>
    </source>
</evidence>
<dbReference type="PANTHER" id="PTHR38779:SF2">
    <property type="entry name" value="TYPE II SECRETION SYSTEM PROTEIN I-RELATED"/>
    <property type="match status" value="1"/>
</dbReference>
<dbReference type="AlphaFoldDB" id="A0A085U418"/>
<feature type="domain" description="Type II secretion system protein GspI C-terminal" evidence="11">
    <location>
        <begin position="39"/>
        <end position="117"/>
    </location>
</feature>
<dbReference type="InterPro" id="IPR003413">
    <property type="entry name" value="T2SS_GspI_C"/>
</dbReference>
<keyword evidence="7" id="KW-0812">Transmembrane</keyword>
<comment type="subunit">
    <text evidence="10">Type II secretion is composed of four main components: the outer membrane complex, the inner membrane complex, the cytoplasmic secretion ATPase and the periplasm-spanning pseudopilus.</text>
</comment>
<dbReference type="GO" id="GO:0015628">
    <property type="term" value="P:protein secretion by the type II secretion system"/>
    <property type="evidence" value="ECO:0007669"/>
    <property type="project" value="UniProtKB-UniRule"/>
</dbReference>
<evidence type="ECO:0000256" key="2">
    <source>
        <dbReference type="ARBA" id="ARBA00004377"/>
    </source>
</evidence>
<keyword evidence="14" id="KW-1185">Reference proteome</keyword>
<evidence type="ECO:0000313" key="12">
    <source>
        <dbReference type="EMBL" id="CEK26573.1"/>
    </source>
</evidence>
<dbReference type="GO" id="GO:0015627">
    <property type="term" value="C:type II protein secretion system complex"/>
    <property type="evidence" value="ECO:0007669"/>
    <property type="project" value="UniProtKB-UniRule"/>
</dbReference>
<protein>
    <recommendedName>
        <fullName evidence="10">Type II secretion system protein I</fullName>
        <shortName evidence="10">T2SS minor pseudopilin I</shortName>
    </recommendedName>
</protein>
<dbReference type="InterPro" id="IPR010052">
    <property type="entry name" value="T2SS_protein-GspI"/>
</dbReference>
<dbReference type="Pfam" id="PF02501">
    <property type="entry name" value="T2SSI"/>
    <property type="match status" value="1"/>
</dbReference>
<evidence type="ECO:0000256" key="7">
    <source>
        <dbReference type="ARBA" id="ARBA00022692"/>
    </source>
</evidence>
<name>A0A085U418_YERRU</name>
<reference evidence="12" key="1">
    <citation type="journal article" date="2015" name="Genome Announc.">
        <title>Complete Genome Sequence of Yersinia ruckeri Strain CSF007-82, Etiologic Agent of Red Mouth Disease in Salmonid Fish.</title>
        <authorList>
            <person name="Nelson M.C."/>
            <person name="LaPatra S.E."/>
            <person name="Welch T.J."/>
            <person name="Graf J."/>
        </authorList>
    </citation>
    <scope>NUCLEOTIDE SEQUENCE</scope>
    <source>
        <strain evidence="12">CSF007-82</strain>
    </source>
</reference>
<keyword evidence="9" id="KW-0472">Membrane</keyword>
<dbReference type="STRING" id="29486.UGYR_13855"/>
<organism evidence="12">
    <name type="scientific">Yersinia ruckeri</name>
    <dbReference type="NCBI Taxonomy" id="29486"/>
    <lineage>
        <taxon>Bacteria</taxon>
        <taxon>Pseudomonadati</taxon>
        <taxon>Pseudomonadota</taxon>
        <taxon>Gammaproteobacteria</taxon>
        <taxon>Enterobacterales</taxon>
        <taxon>Yersiniaceae</taxon>
        <taxon>Yersinia</taxon>
    </lineage>
</organism>
<evidence type="ECO:0000256" key="1">
    <source>
        <dbReference type="ARBA" id="ARBA00003161"/>
    </source>
</evidence>
<comment type="function">
    <text evidence="1">Component of the type II secretion system required for the energy-dependent secretion of extracellular factors such as proteases and toxins from the periplasm. Part of the pseudopilus tip complex that is critical for the recognition and binding of secretion substrates.</text>
</comment>
<dbReference type="PATRIC" id="fig|29486.44.peg.2879"/>
<evidence type="ECO:0000256" key="8">
    <source>
        <dbReference type="ARBA" id="ARBA00022989"/>
    </source>
</evidence>
<comment type="PTM">
    <text evidence="10">Cleaved by prepilin peptidase.</text>
</comment>
<dbReference type="KEGG" id="yrb:UGYR_13855"/>
<comment type="subcellular location">
    <subcellularLocation>
        <location evidence="2 10">Cell inner membrane</location>
        <topology evidence="2 10">Single-pass membrane protein</topology>
    </subcellularLocation>
</comment>
<dbReference type="Gene3D" id="3.30.1300.30">
    <property type="entry name" value="GSPII I/J protein-like"/>
    <property type="match status" value="1"/>
</dbReference>
<dbReference type="PROSITE" id="PS00409">
    <property type="entry name" value="PROKAR_NTER_METHYL"/>
    <property type="match status" value="1"/>
</dbReference>
<evidence type="ECO:0000313" key="13">
    <source>
        <dbReference type="EMBL" id="SUQ00042.1"/>
    </source>
</evidence>
<dbReference type="EMBL" id="UHJG01000001">
    <property type="protein sequence ID" value="SUQ00042.1"/>
    <property type="molecule type" value="Genomic_DNA"/>
</dbReference>
<evidence type="ECO:0000256" key="3">
    <source>
        <dbReference type="ARBA" id="ARBA00008358"/>
    </source>
</evidence>
<dbReference type="eggNOG" id="COG2165">
    <property type="taxonomic scope" value="Bacteria"/>
</dbReference>
<dbReference type="InterPro" id="IPR045584">
    <property type="entry name" value="Pilin-like"/>
</dbReference>
<keyword evidence="5 10" id="KW-0488">Methylation</keyword>
<gene>
    <name evidence="13" type="primary">yst1I</name>
    <name evidence="12" type="ORF">CSF007_3970</name>
    <name evidence="13" type="ORF">NCTC10476_01315</name>
</gene>
<dbReference type="GO" id="GO:0005886">
    <property type="term" value="C:plasma membrane"/>
    <property type="evidence" value="ECO:0007669"/>
    <property type="project" value="UniProtKB-SubCell"/>
</dbReference>
<accession>A0A085U418</accession>
<dbReference type="EMBL" id="LN681231">
    <property type="protein sequence ID" value="CEK26573.1"/>
    <property type="molecule type" value="Genomic_DNA"/>
</dbReference>
<dbReference type="Proteomes" id="UP000255169">
    <property type="component" value="Unassembled WGS sequence"/>
</dbReference>
<dbReference type="NCBIfam" id="TIGR01707">
    <property type="entry name" value="gspI"/>
    <property type="match status" value="1"/>
</dbReference>
<evidence type="ECO:0000259" key="11">
    <source>
        <dbReference type="Pfam" id="PF02501"/>
    </source>
</evidence>
<dbReference type="InterPro" id="IPR012902">
    <property type="entry name" value="N_methyl_site"/>
</dbReference>
<evidence type="ECO:0000256" key="10">
    <source>
        <dbReference type="RuleBase" id="RU368030"/>
    </source>
</evidence>
<keyword evidence="6 10" id="KW-0997">Cell inner membrane</keyword>
<dbReference type="GeneID" id="66878546"/>
<keyword evidence="8" id="KW-1133">Transmembrane helix</keyword>
<reference evidence="13 14" key="2">
    <citation type="submission" date="2018-06" db="EMBL/GenBank/DDBJ databases">
        <authorList>
            <consortium name="Pathogen Informatics"/>
            <person name="Doyle S."/>
        </authorList>
    </citation>
    <scope>NUCLEOTIDE SEQUENCE [LARGE SCALE GENOMIC DNA]</scope>
    <source>
        <strain evidence="13 14">NCTC10476</strain>
    </source>
</reference>
<keyword evidence="4" id="KW-1003">Cell membrane</keyword>
<dbReference type="NCBIfam" id="TIGR02532">
    <property type="entry name" value="IV_pilin_GFxxxE"/>
    <property type="match status" value="1"/>
</dbReference>
<dbReference type="OrthoDB" id="6121517at2"/>
<dbReference type="SUPFAM" id="SSF54523">
    <property type="entry name" value="Pili subunits"/>
    <property type="match status" value="1"/>
</dbReference>
<sequence>MNCRGMTLLEVLVALAVLALAGLAVIKSTGEQVRNLSHLEKKQFAAWVAENQLVRLRLQNVWPAENWHQGESTMADLTWYWRWRGVATSDAQLRALEIEVSQDDHYAAPLSQLRSYQVKS</sequence>
<dbReference type="PANTHER" id="PTHR38779">
    <property type="entry name" value="TYPE II SECRETION SYSTEM PROTEIN I-RELATED"/>
    <property type="match status" value="1"/>
</dbReference>
<evidence type="ECO:0000256" key="9">
    <source>
        <dbReference type="ARBA" id="ARBA00023136"/>
    </source>
</evidence>
<evidence type="ECO:0000313" key="14">
    <source>
        <dbReference type="Proteomes" id="UP000255169"/>
    </source>
</evidence>